<evidence type="ECO:0000313" key="2">
    <source>
        <dbReference type="EMBL" id="AVR97166.1"/>
    </source>
</evidence>
<protein>
    <submittedName>
        <fullName evidence="2">Uncharacterized protein</fullName>
    </submittedName>
</protein>
<feature type="transmembrane region" description="Helical" evidence="1">
    <location>
        <begin position="36"/>
        <end position="57"/>
    </location>
</feature>
<organism evidence="2 3">
    <name type="scientific">Pseudoduganella armeniaca</name>
    <dbReference type="NCBI Taxonomy" id="2072590"/>
    <lineage>
        <taxon>Bacteria</taxon>
        <taxon>Pseudomonadati</taxon>
        <taxon>Pseudomonadota</taxon>
        <taxon>Betaproteobacteria</taxon>
        <taxon>Burkholderiales</taxon>
        <taxon>Oxalobacteraceae</taxon>
        <taxon>Telluria group</taxon>
        <taxon>Pseudoduganella</taxon>
    </lineage>
</organism>
<name>A0A2R4CC25_9BURK</name>
<dbReference type="Proteomes" id="UP000240505">
    <property type="component" value="Chromosome"/>
</dbReference>
<dbReference type="NCBIfam" id="NF037976">
    <property type="entry name" value="gtrA_1"/>
    <property type="match status" value="1"/>
</dbReference>
<keyword evidence="3" id="KW-1185">Reference proteome</keyword>
<keyword evidence="1" id="KW-1133">Transmembrane helix</keyword>
<dbReference type="KEGG" id="masz:C9I28_17095"/>
<evidence type="ECO:0000313" key="3">
    <source>
        <dbReference type="Proteomes" id="UP000240505"/>
    </source>
</evidence>
<proteinExistence type="predicted"/>
<gene>
    <name evidence="2" type="ORF">C9I28_17095</name>
</gene>
<keyword evidence="1" id="KW-0472">Membrane</keyword>
<evidence type="ECO:0000256" key="1">
    <source>
        <dbReference type="SAM" id="Phobius"/>
    </source>
</evidence>
<dbReference type="AlphaFoldDB" id="A0A2R4CC25"/>
<dbReference type="EMBL" id="CP028324">
    <property type="protein sequence ID" value="AVR97166.1"/>
    <property type="molecule type" value="Genomic_DNA"/>
</dbReference>
<accession>A0A2R4CC25</accession>
<feature type="transmembrane region" description="Helical" evidence="1">
    <location>
        <begin position="106"/>
        <end position="124"/>
    </location>
</feature>
<feature type="transmembrane region" description="Helical" evidence="1">
    <location>
        <begin position="77"/>
        <end position="94"/>
    </location>
</feature>
<keyword evidence="1" id="KW-0812">Transmembrane</keyword>
<sequence>MASGVGIALLYSLFAALSTALNIGAQMVFVHAYRGPYVIEASILVGTAVGLPLRYLLEKRYIFSFKSRNVAHDSRLFVLYSLMSVFTTGVFWGMEYAFHAIFAADAMRYLGAVLGLGAGFYAKYQLDKKYVFVRQPCEVLA</sequence>
<dbReference type="RefSeq" id="WP_107142515.1">
    <property type="nucleotide sequence ID" value="NZ_CP028324.1"/>
</dbReference>
<reference evidence="2 3" key="1">
    <citation type="submission" date="2018-03" db="EMBL/GenBank/DDBJ databases">
        <title>Massilia armeniaca sp. nov., isolated from desert soil.</title>
        <authorList>
            <person name="Huang H."/>
            <person name="Ren M."/>
        </authorList>
    </citation>
    <scope>NUCLEOTIDE SEQUENCE [LARGE SCALE GENOMIC DNA]</scope>
    <source>
        <strain evidence="2 3">ZMN-3</strain>
    </source>
</reference>
<dbReference type="OrthoDB" id="565050at2"/>